<dbReference type="Proteomes" id="UP000552241">
    <property type="component" value="Unassembled WGS sequence"/>
</dbReference>
<dbReference type="EMBL" id="JACDZE010000001">
    <property type="protein sequence ID" value="MBA5628291.1"/>
    <property type="molecule type" value="Genomic_DNA"/>
</dbReference>
<sequence>MASGIFAVLDDIAALMDDVAMASKLATKKTAGILGDDLAVNAEKATGFLESREIPVLWAITKGSFVNKLIIVPVILALNAFLPIATKILLIIGGIYLAYEGVEKIIHYLFHREKKAEEVIAENNLDNRDAEKKKVRSAIITDFILSLEIIIIALSTVLEESFVTQILTVSVVAILATIGVYGIVALIVRMDDAGYKLIKKSGEKGFLNSVGNLLVKALPIVIKGLGIVGTIALIFVSGGIFIHQIDYFHHLLPEIPSIIKEIASSLIVGLLAFFIIEGAKKLFKTSKIEKEIP</sequence>
<keyword evidence="1" id="KW-0812">Transmembrane</keyword>
<feature type="transmembrane region" description="Helical" evidence="1">
    <location>
        <begin position="138"/>
        <end position="158"/>
    </location>
</feature>
<feature type="transmembrane region" description="Helical" evidence="1">
    <location>
        <begin position="220"/>
        <end position="242"/>
    </location>
</feature>
<accession>A0A838ZEY0</accession>
<dbReference type="PIRSF" id="PIRSF016660">
    <property type="entry name" value="YedI"/>
    <property type="match status" value="1"/>
</dbReference>
<protein>
    <submittedName>
        <fullName evidence="2">DUF808 domain-containing protein</fullName>
    </submittedName>
</protein>
<name>A0A838ZEY0_9FLAO</name>
<organism evidence="2 3">
    <name type="scientific">Moheibacter lacus</name>
    <dbReference type="NCBI Taxonomy" id="2745851"/>
    <lineage>
        <taxon>Bacteria</taxon>
        <taxon>Pseudomonadati</taxon>
        <taxon>Bacteroidota</taxon>
        <taxon>Flavobacteriia</taxon>
        <taxon>Flavobacteriales</taxon>
        <taxon>Weeksellaceae</taxon>
        <taxon>Moheibacter</taxon>
    </lineage>
</organism>
<keyword evidence="1" id="KW-0472">Membrane</keyword>
<gene>
    <name evidence="2" type="ORF">HU137_00735</name>
</gene>
<dbReference type="InterPro" id="IPR008526">
    <property type="entry name" value="YedI"/>
</dbReference>
<feature type="transmembrane region" description="Helical" evidence="1">
    <location>
        <begin position="70"/>
        <end position="99"/>
    </location>
</feature>
<reference evidence="2 3" key="1">
    <citation type="submission" date="2020-07" db="EMBL/GenBank/DDBJ databases">
        <title>Moheibacter lacus sp. nov., a member of the family Flavobacteriaceae isolated from freshwater lake sediment.</title>
        <authorList>
            <person name="Liu Y."/>
        </authorList>
    </citation>
    <scope>NUCLEOTIDE SEQUENCE [LARGE SCALE GENOMIC DNA]</scope>
    <source>
        <strain evidence="2 3">BDHS18</strain>
    </source>
</reference>
<evidence type="ECO:0000313" key="2">
    <source>
        <dbReference type="EMBL" id="MBA5628291.1"/>
    </source>
</evidence>
<dbReference type="AlphaFoldDB" id="A0A838ZEY0"/>
<comment type="caution">
    <text evidence="2">The sequence shown here is derived from an EMBL/GenBank/DDBJ whole genome shotgun (WGS) entry which is preliminary data.</text>
</comment>
<evidence type="ECO:0000256" key="1">
    <source>
        <dbReference type="SAM" id="Phobius"/>
    </source>
</evidence>
<feature type="transmembrane region" description="Helical" evidence="1">
    <location>
        <begin position="262"/>
        <end position="279"/>
    </location>
</feature>
<dbReference type="RefSeq" id="WP_182041897.1">
    <property type="nucleotide sequence ID" value="NZ_JACDZE010000001.1"/>
</dbReference>
<dbReference type="PANTHER" id="PTHR30503">
    <property type="entry name" value="INNER MEMBRANE PROTEIN YEDI"/>
    <property type="match status" value="1"/>
</dbReference>
<proteinExistence type="predicted"/>
<dbReference type="PANTHER" id="PTHR30503:SF3">
    <property type="entry name" value="INNER MEMBRANE PROTEIN YEDI"/>
    <property type="match status" value="1"/>
</dbReference>
<dbReference type="GO" id="GO:0005886">
    <property type="term" value="C:plasma membrane"/>
    <property type="evidence" value="ECO:0007669"/>
    <property type="project" value="TreeGrafter"/>
</dbReference>
<feature type="transmembrane region" description="Helical" evidence="1">
    <location>
        <begin position="164"/>
        <end position="188"/>
    </location>
</feature>
<keyword evidence="1" id="KW-1133">Transmembrane helix</keyword>
<dbReference type="Pfam" id="PF05661">
    <property type="entry name" value="DUF808"/>
    <property type="match status" value="1"/>
</dbReference>
<keyword evidence="3" id="KW-1185">Reference proteome</keyword>
<evidence type="ECO:0000313" key="3">
    <source>
        <dbReference type="Proteomes" id="UP000552241"/>
    </source>
</evidence>